<evidence type="ECO:0000259" key="1">
    <source>
        <dbReference type="Pfam" id="PF18545"/>
    </source>
</evidence>
<protein>
    <recommendedName>
        <fullName evidence="1">Halobacterial output domain-containing protein</fullName>
    </recommendedName>
</protein>
<name>V4GUK8_9EURY</name>
<proteinExistence type="predicted"/>
<keyword evidence="3" id="KW-1185">Reference proteome</keyword>
<sequence>MTREHRSVENLWYDDEVGVYRFDYDAVTDDLVVELVLAIADVRGVDPTEIPPLAPEIDPDRLEACVASLNGANPKVEGKVTFSVADCDVTVLPGQVVIAAPRHDREPSGVERRAE</sequence>
<evidence type="ECO:0000313" key="3">
    <source>
        <dbReference type="Proteomes" id="UP000017840"/>
    </source>
</evidence>
<gene>
    <name evidence="2" type="ORF">K933_07366</name>
</gene>
<dbReference type="EMBL" id="ASGZ01000024">
    <property type="protein sequence ID" value="ESP88796.1"/>
    <property type="molecule type" value="Genomic_DNA"/>
</dbReference>
<dbReference type="InterPro" id="IPR040624">
    <property type="entry name" value="HalOD1"/>
</dbReference>
<dbReference type="RefSeq" id="WP_023394059.1">
    <property type="nucleotide sequence ID" value="NZ_ASGZ01000024.1"/>
</dbReference>
<comment type="caution">
    <text evidence="2">The sequence shown here is derived from an EMBL/GenBank/DDBJ whole genome shotgun (WGS) entry which is preliminary data.</text>
</comment>
<evidence type="ECO:0000313" key="2">
    <source>
        <dbReference type="EMBL" id="ESP88796.1"/>
    </source>
</evidence>
<dbReference type="Proteomes" id="UP000017840">
    <property type="component" value="Unassembled WGS sequence"/>
</dbReference>
<accession>V4GUK8</accession>
<dbReference type="OrthoDB" id="271604at2157"/>
<dbReference type="Pfam" id="PF18545">
    <property type="entry name" value="HalOD1"/>
    <property type="match status" value="1"/>
</dbReference>
<reference evidence="2 3" key="1">
    <citation type="journal article" date="2013" name="Genome Announc.">
        <title>Draft Genome Sequence of 'Candidatus Halobonum tyrrellensis' Strain G22, Isolated from the Hypersaline Waters of Lake Tyrrell, Australia.</title>
        <authorList>
            <person name="Ugalde J.A."/>
            <person name="Narasingarao P."/>
            <person name="Kuo S."/>
            <person name="Podell S."/>
            <person name="Allen E.E."/>
        </authorList>
    </citation>
    <scope>NUCLEOTIDE SEQUENCE [LARGE SCALE GENOMIC DNA]</scope>
    <source>
        <strain evidence="2 3">G22</strain>
    </source>
</reference>
<organism evidence="2 3">
    <name type="scientific">Candidatus Halobonum tyrrellensis G22</name>
    <dbReference type="NCBI Taxonomy" id="1324957"/>
    <lineage>
        <taxon>Archaea</taxon>
        <taxon>Methanobacteriati</taxon>
        <taxon>Methanobacteriota</taxon>
        <taxon>Stenosarchaea group</taxon>
        <taxon>Halobacteria</taxon>
        <taxon>Halobacteriales</taxon>
        <taxon>Haloferacaceae</taxon>
        <taxon>Candidatus Halobonum</taxon>
    </lineage>
</organism>
<dbReference type="AlphaFoldDB" id="V4GUK8"/>
<feature type="domain" description="Halobacterial output" evidence="1">
    <location>
        <begin position="29"/>
        <end position="98"/>
    </location>
</feature>